<reference evidence="1" key="1">
    <citation type="submission" date="2022-02" db="EMBL/GenBank/DDBJ databases">
        <title>Plant Genome Project.</title>
        <authorList>
            <person name="Zhang R.-G."/>
        </authorList>
    </citation>
    <scope>NUCLEOTIDE SEQUENCE</scope>
    <source>
        <strain evidence="1">AT1</strain>
    </source>
</reference>
<comment type="caution">
    <text evidence="1">The sequence shown here is derived from an EMBL/GenBank/DDBJ whole genome shotgun (WGS) entry which is preliminary data.</text>
</comment>
<keyword evidence="2" id="KW-1185">Reference proteome</keyword>
<dbReference type="EMBL" id="CM046396">
    <property type="protein sequence ID" value="KAI8538368.1"/>
    <property type="molecule type" value="Genomic_DNA"/>
</dbReference>
<organism evidence="1 2">
    <name type="scientific">Rhododendron molle</name>
    <name type="common">Chinese azalea</name>
    <name type="synonym">Azalea mollis</name>
    <dbReference type="NCBI Taxonomy" id="49168"/>
    <lineage>
        <taxon>Eukaryota</taxon>
        <taxon>Viridiplantae</taxon>
        <taxon>Streptophyta</taxon>
        <taxon>Embryophyta</taxon>
        <taxon>Tracheophyta</taxon>
        <taxon>Spermatophyta</taxon>
        <taxon>Magnoliopsida</taxon>
        <taxon>eudicotyledons</taxon>
        <taxon>Gunneridae</taxon>
        <taxon>Pentapetalae</taxon>
        <taxon>asterids</taxon>
        <taxon>Ericales</taxon>
        <taxon>Ericaceae</taxon>
        <taxon>Ericoideae</taxon>
        <taxon>Rhodoreae</taxon>
        <taxon>Rhododendron</taxon>
    </lineage>
</organism>
<proteinExistence type="predicted"/>
<dbReference type="Proteomes" id="UP001062846">
    <property type="component" value="Chromosome 9"/>
</dbReference>
<gene>
    <name evidence="1" type="ORF">RHMOL_Rhmol09G0097300</name>
</gene>
<evidence type="ECO:0000313" key="1">
    <source>
        <dbReference type="EMBL" id="KAI8538368.1"/>
    </source>
</evidence>
<accession>A0ACC0MBE3</accession>
<name>A0ACC0MBE3_RHOML</name>
<evidence type="ECO:0000313" key="2">
    <source>
        <dbReference type="Proteomes" id="UP001062846"/>
    </source>
</evidence>
<protein>
    <submittedName>
        <fullName evidence="1">Uncharacterized protein</fullName>
    </submittedName>
</protein>
<sequence>MGEPSKGKSRGSDKGTRGVCRGIKCATMNKRDAIFWVPLILHSNRGSYFVED</sequence>